<dbReference type="Gene3D" id="3.30.200.20">
    <property type="entry name" value="Phosphorylase Kinase, domain 1"/>
    <property type="match status" value="1"/>
</dbReference>
<dbReference type="InterPro" id="IPR053235">
    <property type="entry name" value="Ser_Thr_kinase"/>
</dbReference>
<dbReference type="PROSITE" id="PS00107">
    <property type="entry name" value="PROTEIN_KINASE_ATP"/>
    <property type="match status" value="1"/>
</dbReference>
<evidence type="ECO:0000259" key="7">
    <source>
        <dbReference type="PROSITE" id="PS50011"/>
    </source>
</evidence>
<dbReference type="Pfam" id="PF00069">
    <property type="entry name" value="Pkinase"/>
    <property type="match status" value="1"/>
</dbReference>
<accession>A0AA48KQZ6</accession>
<protein>
    <recommendedName>
        <fullName evidence="7">Protein kinase domain-containing protein</fullName>
    </recommendedName>
</protein>
<keyword evidence="5" id="KW-0175">Coiled coil</keyword>
<gene>
    <name evidence="8" type="ORF">MACH26_25140</name>
</gene>
<keyword evidence="6" id="KW-0812">Transmembrane</keyword>
<keyword evidence="6" id="KW-1133">Transmembrane helix</keyword>
<dbReference type="CDD" id="cd14014">
    <property type="entry name" value="STKc_PknB_like"/>
    <property type="match status" value="1"/>
</dbReference>
<dbReference type="PROSITE" id="PS00108">
    <property type="entry name" value="PROTEIN_KINASE_ST"/>
    <property type="match status" value="1"/>
</dbReference>
<reference evidence="8" key="1">
    <citation type="submission" date="2023-01" db="EMBL/GenBank/DDBJ databases">
        <title>Complete genome sequence of Planctobacterium marinum strain Dej080120_11.</title>
        <authorList>
            <person name="Ueki S."/>
            <person name="Maruyama F."/>
        </authorList>
    </citation>
    <scope>NUCLEOTIDE SEQUENCE</scope>
    <source>
        <strain evidence="8">Dej080120_11</strain>
    </source>
</reference>
<feature type="binding site" evidence="4">
    <location>
        <position position="52"/>
    </location>
    <ligand>
        <name>ATP</name>
        <dbReference type="ChEBI" id="CHEBI:30616"/>
    </ligand>
</feature>
<name>A0AA48KQZ6_9ALTE</name>
<keyword evidence="2 4" id="KW-0067">ATP-binding</keyword>
<feature type="coiled-coil region" evidence="5">
    <location>
        <begin position="588"/>
        <end position="615"/>
    </location>
</feature>
<evidence type="ECO:0000313" key="8">
    <source>
        <dbReference type="EMBL" id="BDX06993.1"/>
    </source>
</evidence>
<dbReference type="Proteomes" id="UP001333710">
    <property type="component" value="Chromosome"/>
</dbReference>
<evidence type="ECO:0000256" key="4">
    <source>
        <dbReference type="PROSITE-ProRule" id="PRU10141"/>
    </source>
</evidence>
<dbReference type="SUPFAM" id="SSF48452">
    <property type="entry name" value="TPR-like"/>
    <property type="match status" value="1"/>
</dbReference>
<dbReference type="PROSITE" id="PS50011">
    <property type="entry name" value="PROTEIN_KINASE_DOM"/>
    <property type="match status" value="1"/>
</dbReference>
<keyword evidence="3" id="KW-0802">TPR repeat</keyword>
<dbReference type="GO" id="GO:0004674">
    <property type="term" value="F:protein serine/threonine kinase activity"/>
    <property type="evidence" value="ECO:0007669"/>
    <property type="project" value="TreeGrafter"/>
</dbReference>
<dbReference type="SMART" id="SM00220">
    <property type="entry name" value="S_TKc"/>
    <property type="match status" value="1"/>
</dbReference>
<dbReference type="Pfam" id="PF13181">
    <property type="entry name" value="TPR_8"/>
    <property type="match status" value="2"/>
</dbReference>
<feature type="transmembrane region" description="Helical" evidence="6">
    <location>
        <begin position="327"/>
        <end position="349"/>
    </location>
</feature>
<dbReference type="GO" id="GO:0005737">
    <property type="term" value="C:cytoplasm"/>
    <property type="evidence" value="ECO:0007669"/>
    <property type="project" value="TreeGrafter"/>
</dbReference>
<dbReference type="SUPFAM" id="SSF56112">
    <property type="entry name" value="Protein kinase-like (PK-like)"/>
    <property type="match status" value="1"/>
</dbReference>
<dbReference type="Pfam" id="PF14559">
    <property type="entry name" value="TPR_19"/>
    <property type="match status" value="1"/>
</dbReference>
<proteinExistence type="predicted"/>
<evidence type="ECO:0000256" key="2">
    <source>
        <dbReference type="ARBA" id="ARBA00022840"/>
    </source>
</evidence>
<evidence type="ECO:0000256" key="6">
    <source>
        <dbReference type="SAM" id="Phobius"/>
    </source>
</evidence>
<evidence type="ECO:0000313" key="9">
    <source>
        <dbReference type="Proteomes" id="UP001333710"/>
    </source>
</evidence>
<dbReference type="InterPro" id="IPR000719">
    <property type="entry name" value="Prot_kinase_dom"/>
</dbReference>
<dbReference type="InterPro" id="IPR011990">
    <property type="entry name" value="TPR-like_helical_dom_sf"/>
</dbReference>
<dbReference type="GO" id="GO:0006974">
    <property type="term" value="P:DNA damage response"/>
    <property type="evidence" value="ECO:0007669"/>
    <property type="project" value="TreeGrafter"/>
</dbReference>
<sequence length="882" mass="98716">MASASNDTTEIQTNNDFQHLKGYRPIKLLGQGGMGRVYLAEDETLGRQIAIKVLHHNNESASYAEDVLQEARTLAKINHPNVVQVHSVIEQPGAAIIMEYVPGITLKKYQLENSLSLQQKIGLLYQIAQGLQAIHQHNIVHKDIKADNILLDTRDGQNIKAKLTDFGIAARLNEAPLNSDAAKSEKVRGSLPWMSPEQLQNQSLCTASDMFSFGLLAFQLLADKHAFAKHSSLNLAETPTETTATDIAQAIVNDSAMNASDITPALPPELAQLLNQLLDKTPDKRPSSKQVCDRLQQVQRMLAQQDILGMETQTIETLPISKAKKSYTLPAIAVACVALISILVAWFMMQPPPTRYVAVLKPQITETEPLSSLQKNLVLTSIEDALQQLIISTPHLMLIPQSELDDTQGDIALIGKSTGADDIVAPELICNAQHCELVLSLYNQTETNNAEDAKWHTTNRLQNPIYLESYQPIYQFAQTQLTNLYSGISELNAKSLVISEEDYAEYLEIYYQVYTLSQSGRSTLEKLESLIAKNRYFFPLYSVFLDVVLRDYLNSKDQELLIKANNMFEFVPNELKHTTEFYIHSFYLALESERYVETEALLAQLEEKNAENEKIHMLKASYFQAKGDYQSATSQYILALKYRPSASTYYHIASNYWWLGNLDNAIIYLLKLKNLNPNIHRVNNLLAVIYLQKGDLKAATHVYEEIVLKNPNAATLTNLAIAKMLNKEYSEGLELAEKALTYDPNHAGRLINYADALLLAGHVEKSKGVYSQVLSITRDQTDLGSLTRQAQALLHLNEVSTALSVITEAKKIAPSNPNVLFISAMILAHLRENHSAINDIKLAIEQGLGKIWFYFPWFDSLCATPSFSEIISIEGKNSFPRC</sequence>
<dbReference type="RefSeq" id="WP_338292985.1">
    <property type="nucleotide sequence ID" value="NZ_AP027272.1"/>
</dbReference>
<dbReference type="PROSITE" id="PS50005">
    <property type="entry name" value="TPR"/>
    <property type="match status" value="2"/>
</dbReference>
<dbReference type="InterPro" id="IPR019734">
    <property type="entry name" value="TPR_rpt"/>
</dbReference>
<dbReference type="PANTHER" id="PTHR24361:SF613">
    <property type="entry name" value="NUCLEAR RECEPTOR-BINDING PROTEIN-RELATED"/>
    <property type="match status" value="1"/>
</dbReference>
<dbReference type="GO" id="GO:0005524">
    <property type="term" value="F:ATP binding"/>
    <property type="evidence" value="ECO:0007669"/>
    <property type="project" value="UniProtKB-UniRule"/>
</dbReference>
<evidence type="ECO:0000256" key="5">
    <source>
        <dbReference type="SAM" id="Coils"/>
    </source>
</evidence>
<dbReference type="Gene3D" id="1.10.510.10">
    <property type="entry name" value="Transferase(Phosphotransferase) domain 1"/>
    <property type="match status" value="1"/>
</dbReference>
<dbReference type="InterPro" id="IPR008271">
    <property type="entry name" value="Ser/Thr_kinase_AS"/>
</dbReference>
<evidence type="ECO:0000256" key="1">
    <source>
        <dbReference type="ARBA" id="ARBA00022741"/>
    </source>
</evidence>
<dbReference type="SMART" id="SM00028">
    <property type="entry name" value="TPR"/>
    <property type="match status" value="4"/>
</dbReference>
<dbReference type="PANTHER" id="PTHR24361">
    <property type="entry name" value="MITOGEN-ACTIVATED KINASE KINASE KINASE"/>
    <property type="match status" value="1"/>
</dbReference>
<organism evidence="8 9">
    <name type="scientific">Planctobacterium marinum</name>
    <dbReference type="NCBI Taxonomy" id="1631968"/>
    <lineage>
        <taxon>Bacteria</taxon>
        <taxon>Pseudomonadati</taxon>
        <taxon>Pseudomonadota</taxon>
        <taxon>Gammaproteobacteria</taxon>
        <taxon>Alteromonadales</taxon>
        <taxon>Alteromonadaceae</taxon>
        <taxon>Planctobacterium</taxon>
    </lineage>
</organism>
<feature type="repeat" description="TPR" evidence="3">
    <location>
        <begin position="646"/>
        <end position="679"/>
    </location>
</feature>
<dbReference type="EMBL" id="AP027272">
    <property type="protein sequence ID" value="BDX06993.1"/>
    <property type="molecule type" value="Genomic_DNA"/>
</dbReference>
<keyword evidence="1 4" id="KW-0547">Nucleotide-binding</keyword>
<keyword evidence="9" id="KW-1185">Reference proteome</keyword>
<dbReference type="Gene3D" id="1.25.40.10">
    <property type="entry name" value="Tetratricopeptide repeat domain"/>
    <property type="match status" value="1"/>
</dbReference>
<dbReference type="AlphaFoldDB" id="A0AA48KQZ6"/>
<dbReference type="KEGG" id="pmaw:MACH26_25140"/>
<dbReference type="InterPro" id="IPR011009">
    <property type="entry name" value="Kinase-like_dom_sf"/>
</dbReference>
<evidence type="ECO:0000256" key="3">
    <source>
        <dbReference type="PROSITE-ProRule" id="PRU00339"/>
    </source>
</evidence>
<feature type="repeat" description="TPR" evidence="3">
    <location>
        <begin position="713"/>
        <end position="746"/>
    </location>
</feature>
<dbReference type="InterPro" id="IPR017441">
    <property type="entry name" value="Protein_kinase_ATP_BS"/>
</dbReference>
<keyword evidence="6" id="KW-0472">Membrane</keyword>
<feature type="domain" description="Protein kinase" evidence="7">
    <location>
        <begin position="23"/>
        <end position="302"/>
    </location>
</feature>